<reference evidence="2" key="1">
    <citation type="journal article" date="2020" name="Fungal Divers.">
        <title>Resolving the Mortierellaceae phylogeny through synthesis of multi-gene phylogenetics and phylogenomics.</title>
        <authorList>
            <person name="Vandepol N."/>
            <person name="Liber J."/>
            <person name="Desiro A."/>
            <person name="Na H."/>
            <person name="Kennedy M."/>
            <person name="Barry K."/>
            <person name="Grigoriev I.V."/>
            <person name="Miller A.N."/>
            <person name="O'Donnell K."/>
            <person name="Stajich J.E."/>
            <person name="Bonito G."/>
        </authorList>
    </citation>
    <scope>NUCLEOTIDE SEQUENCE</scope>
    <source>
        <strain evidence="2">KOD1015</strain>
    </source>
</reference>
<feature type="compositionally biased region" description="Basic and acidic residues" evidence="1">
    <location>
        <begin position="46"/>
        <end position="66"/>
    </location>
</feature>
<organism evidence="2 3">
    <name type="scientific">Lunasporangiospora selenospora</name>
    <dbReference type="NCBI Taxonomy" id="979761"/>
    <lineage>
        <taxon>Eukaryota</taxon>
        <taxon>Fungi</taxon>
        <taxon>Fungi incertae sedis</taxon>
        <taxon>Mucoromycota</taxon>
        <taxon>Mortierellomycotina</taxon>
        <taxon>Mortierellomycetes</taxon>
        <taxon>Mortierellales</taxon>
        <taxon>Mortierellaceae</taxon>
        <taxon>Lunasporangiospora</taxon>
    </lineage>
</organism>
<evidence type="ECO:0000313" key="2">
    <source>
        <dbReference type="EMBL" id="KAF9583568.1"/>
    </source>
</evidence>
<evidence type="ECO:0000313" key="3">
    <source>
        <dbReference type="Proteomes" id="UP000780801"/>
    </source>
</evidence>
<protein>
    <submittedName>
        <fullName evidence="2">Uncharacterized protein</fullName>
    </submittedName>
</protein>
<dbReference type="Proteomes" id="UP000780801">
    <property type="component" value="Unassembled WGS sequence"/>
</dbReference>
<evidence type="ECO:0000256" key="1">
    <source>
        <dbReference type="SAM" id="MobiDB-lite"/>
    </source>
</evidence>
<keyword evidence="3" id="KW-1185">Reference proteome</keyword>
<accession>A0A9P6KG25</accession>
<dbReference type="InterPro" id="IPR011990">
    <property type="entry name" value="TPR-like_helical_dom_sf"/>
</dbReference>
<name>A0A9P6KG25_9FUNG</name>
<proteinExistence type="predicted"/>
<dbReference type="OrthoDB" id="2123547at2759"/>
<dbReference type="Gene3D" id="1.25.40.10">
    <property type="entry name" value="Tetratricopeptide repeat domain"/>
    <property type="match status" value="1"/>
</dbReference>
<gene>
    <name evidence="2" type="ORF">BGW38_009163</name>
</gene>
<comment type="caution">
    <text evidence="2">The sequence shown here is derived from an EMBL/GenBank/DDBJ whole genome shotgun (WGS) entry which is preliminary data.</text>
</comment>
<dbReference type="AlphaFoldDB" id="A0A9P6KG25"/>
<feature type="region of interest" description="Disordered" evidence="1">
    <location>
        <begin position="46"/>
        <end position="72"/>
    </location>
</feature>
<sequence>MVTTASPALIARQYHALRPTQIVSKKKRAVLDEDDEELEAELLALEREKREQETLERGETANKSEDGASDDEASLAQFQELYDTIYNKTQPATPKHELPRHSSLSKLISLISNAEQAEQIPALVTQWRNRQLPTEALESHRLIRALCKVGHPDIALTLLGDREKYNMHPNQASMRKIVRSFVNKVVPESEEGLKELDGAFLTMAVAPYYNLQADDAYVYASLVKGSLAYGGEEGLRRATATMDEYLLIDGERDQPLTKKVASELVSAAESLSEAYQANDKAAKAKELDASTAVWKKAL</sequence>
<dbReference type="EMBL" id="JAABOA010000661">
    <property type="protein sequence ID" value="KAF9583568.1"/>
    <property type="molecule type" value="Genomic_DNA"/>
</dbReference>